<dbReference type="Proteomes" id="UP000827092">
    <property type="component" value="Unassembled WGS sequence"/>
</dbReference>
<feature type="chain" id="PRO_5043888143" evidence="2">
    <location>
        <begin position="26"/>
        <end position="138"/>
    </location>
</feature>
<evidence type="ECO:0000256" key="2">
    <source>
        <dbReference type="SAM" id="SignalP"/>
    </source>
</evidence>
<organism evidence="3 4">
    <name type="scientific">Oedothorax gibbosus</name>
    <dbReference type="NCBI Taxonomy" id="931172"/>
    <lineage>
        <taxon>Eukaryota</taxon>
        <taxon>Metazoa</taxon>
        <taxon>Ecdysozoa</taxon>
        <taxon>Arthropoda</taxon>
        <taxon>Chelicerata</taxon>
        <taxon>Arachnida</taxon>
        <taxon>Araneae</taxon>
        <taxon>Araneomorphae</taxon>
        <taxon>Entelegynae</taxon>
        <taxon>Araneoidea</taxon>
        <taxon>Linyphiidae</taxon>
        <taxon>Erigoninae</taxon>
        <taxon>Oedothorax</taxon>
    </lineage>
</organism>
<comment type="caution">
    <text evidence="3">The sequence shown here is derived from an EMBL/GenBank/DDBJ whole genome shotgun (WGS) entry which is preliminary data.</text>
</comment>
<dbReference type="AlphaFoldDB" id="A0AAV6VLM7"/>
<name>A0AAV6VLM7_9ARAC</name>
<gene>
    <name evidence="3" type="ORF">JTE90_007233</name>
</gene>
<feature type="signal peptide" evidence="2">
    <location>
        <begin position="1"/>
        <end position="25"/>
    </location>
</feature>
<feature type="region of interest" description="Disordered" evidence="1">
    <location>
        <begin position="53"/>
        <end position="83"/>
    </location>
</feature>
<keyword evidence="2" id="KW-0732">Signal</keyword>
<protein>
    <submittedName>
        <fullName evidence="3">Uncharacterized protein</fullName>
    </submittedName>
</protein>
<proteinExistence type="predicted"/>
<reference evidence="3 4" key="1">
    <citation type="journal article" date="2022" name="Nat. Ecol. Evol.">
        <title>A masculinizing supergene underlies an exaggerated male reproductive morph in a spider.</title>
        <authorList>
            <person name="Hendrickx F."/>
            <person name="De Corte Z."/>
            <person name="Sonet G."/>
            <person name="Van Belleghem S.M."/>
            <person name="Kostlbacher S."/>
            <person name="Vangestel C."/>
        </authorList>
    </citation>
    <scope>NUCLEOTIDE SEQUENCE [LARGE SCALE GENOMIC DNA]</scope>
    <source>
        <strain evidence="3">W744_W776</strain>
    </source>
</reference>
<evidence type="ECO:0000313" key="3">
    <source>
        <dbReference type="EMBL" id="KAG8197494.1"/>
    </source>
</evidence>
<dbReference type="EMBL" id="JAFNEN010000054">
    <property type="protein sequence ID" value="KAG8197494.1"/>
    <property type="molecule type" value="Genomic_DNA"/>
</dbReference>
<keyword evidence="4" id="KW-1185">Reference proteome</keyword>
<sequence>MEISFYVLLVLACLVLLLAMWVCSGSSTQKWGPDLTLELPPHMLQEVFFGPQKKKNNGGFNKSYPAPSAPSELPGDPLLCNEHKMGVSAPPPTRYHRPAPKPPVFVDMESAVKVLPSQFAPKHKLRPVFSTFSTEEKA</sequence>
<evidence type="ECO:0000256" key="1">
    <source>
        <dbReference type="SAM" id="MobiDB-lite"/>
    </source>
</evidence>
<evidence type="ECO:0000313" key="4">
    <source>
        <dbReference type="Proteomes" id="UP000827092"/>
    </source>
</evidence>
<accession>A0AAV6VLM7</accession>